<accession>A0A0B0EC02</accession>
<evidence type="ECO:0000313" key="2">
    <source>
        <dbReference type="Proteomes" id="UP000030652"/>
    </source>
</evidence>
<evidence type="ECO:0000313" key="1">
    <source>
        <dbReference type="EMBL" id="KHE90792.1"/>
    </source>
</evidence>
<name>A0A0B0EC02_9BACT</name>
<dbReference type="Proteomes" id="UP000030652">
    <property type="component" value="Unassembled WGS sequence"/>
</dbReference>
<organism evidence="1 2">
    <name type="scientific">Candidatus Scalindua brodae</name>
    <dbReference type="NCBI Taxonomy" id="237368"/>
    <lineage>
        <taxon>Bacteria</taxon>
        <taxon>Pseudomonadati</taxon>
        <taxon>Planctomycetota</taxon>
        <taxon>Candidatus Brocadiia</taxon>
        <taxon>Candidatus Brocadiales</taxon>
        <taxon>Candidatus Scalinduaceae</taxon>
        <taxon>Candidatus Scalindua</taxon>
    </lineage>
</organism>
<dbReference type="EMBL" id="JRYO01000240">
    <property type="protein sequence ID" value="KHE90792.1"/>
    <property type="molecule type" value="Genomic_DNA"/>
</dbReference>
<dbReference type="InterPro" id="IPR036380">
    <property type="entry name" value="Isochorismatase-like_sf"/>
</dbReference>
<sequence length="144" mass="15839">MSSSYSVAQFTNGNTNHGLANLCVPDINSDCAIIDEFSEVEFNSYSIKREQSALSSSVFVKEIDNDIRLGIESFVVAGFLLEHCVKKTAEDLKKHLVNTNSKVFFCNDLSASRSEKYKNGIVADTIKSLNSSGVQTGSWQSIRT</sequence>
<proteinExistence type="predicted"/>
<gene>
    <name evidence="1" type="ORF">SCABRO_03466</name>
</gene>
<dbReference type="Gene3D" id="3.40.50.850">
    <property type="entry name" value="Isochorismatase-like"/>
    <property type="match status" value="1"/>
</dbReference>
<dbReference type="SUPFAM" id="SSF52499">
    <property type="entry name" value="Isochorismatase-like hydrolases"/>
    <property type="match status" value="1"/>
</dbReference>
<protein>
    <submittedName>
        <fullName evidence="1">Uncharacterized protein</fullName>
    </submittedName>
</protein>
<reference evidence="1 2" key="1">
    <citation type="submission" date="2014-10" db="EMBL/GenBank/DDBJ databases">
        <title>Draft genome of anammox bacterium scalindua brodae, obtained using differential coverage binning of sequence data from two enrichment reactors.</title>
        <authorList>
            <person name="Speth D.R."/>
            <person name="Russ L."/>
            <person name="Kartal B."/>
            <person name="Op den Camp H.J."/>
            <person name="Dutilh B.E."/>
            <person name="Jetten M.S."/>
        </authorList>
    </citation>
    <scope>NUCLEOTIDE SEQUENCE [LARGE SCALE GENOMIC DNA]</scope>
    <source>
        <strain evidence="1">RU1</strain>
    </source>
</reference>
<comment type="caution">
    <text evidence="1">The sequence shown here is derived from an EMBL/GenBank/DDBJ whole genome shotgun (WGS) entry which is preliminary data.</text>
</comment>
<dbReference type="AlphaFoldDB" id="A0A0B0EC02"/>